<evidence type="ECO:0000313" key="2">
    <source>
        <dbReference type="Proteomes" id="UP001054945"/>
    </source>
</evidence>
<gene>
    <name evidence="1" type="ORF">CEXT_385641</name>
</gene>
<proteinExistence type="predicted"/>
<keyword evidence="2" id="KW-1185">Reference proteome</keyword>
<dbReference type="AlphaFoldDB" id="A0AAV4S4P0"/>
<reference evidence="1 2" key="1">
    <citation type="submission" date="2021-06" db="EMBL/GenBank/DDBJ databases">
        <title>Caerostris extrusa draft genome.</title>
        <authorList>
            <person name="Kono N."/>
            <person name="Arakawa K."/>
        </authorList>
    </citation>
    <scope>NUCLEOTIDE SEQUENCE [LARGE SCALE GENOMIC DNA]</scope>
</reference>
<comment type="caution">
    <text evidence="1">The sequence shown here is derived from an EMBL/GenBank/DDBJ whole genome shotgun (WGS) entry which is preliminary data.</text>
</comment>
<organism evidence="1 2">
    <name type="scientific">Caerostris extrusa</name>
    <name type="common">Bark spider</name>
    <name type="synonym">Caerostris bankana</name>
    <dbReference type="NCBI Taxonomy" id="172846"/>
    <lineage>
        <taxon>Eukaryota</taxon>
        <taxon>Metazoa</taxon>
        <taxon>Ecdysozoa</taxon>
        <taxon>Arthropoda</taxon>
        <taxon>Chelicerata</taxon>
        <taxon>Arachnida</taxon>
        <taxon>Araneae</taxon>
        <taxon>Araneomorphae</taxon>
        <taxon>Entelegynae</taxon>
        <taxon>Araneoidea</taxon>
        <taxon>Araneidae</taxon>
        <taxon>Caerostris</taxon>
    </lineage>
</organism>
<protein>
    <submittedName>
        <fullName evidence="1">Uncharacterized protein</fullName>
    </submittedName>
</protein>
<sequence length="141" mass="16253">MYKYSEVIVFLAGLKWISVQYPGARAVRRGSDRLRAFPHDEHQRDPRLPLPPLLPGLMEIPEVKQMLLKATKLFPGSSVEKHVMTPFATSRRRLVRESIGRRWRIAIRYFYIDSGKGSPPFCIHWPICTCNTCPKDGAVFQ</sequence>
<accession>A0AAV4S4P0</accession>
<dbReference type="Proteomes" id="UP001054945">
    <property type="component" value="Unassembled WGS sequence"/>
</dbReference>
<dbReference type="EMBL" id="BPLR01008916">
    <property type="protein sequence ID" value="GIY28171.1"/>
    <property type="molecule type" value="Genomic_DNA"/>
</dbReference>
<name>A0AAV4S4P0_CAEEX</name>
<evidence type="ECO:0000313" key="1">
    <source>
        <dbReference type="EMBL" id="GIY28171.1"/>
    </source>
</evidence>